<dbReference type="PROSITE" id="PS50977">
    <property type="entry name" value="HTH_TETR_2"/>
    <property type="match status" value="1"/>
</dbReference>
<dbReference type="InterPro" id="IPR009057">
    <property type="entry name" value="Homeodomain-like_sf"/>
</dbReference>
<dbReference type="Pfam" id="PF17928">
    <property type="entry name" value="TetR_C_22"/>
    <property type="match status" value="1"/>
</dbReference>
<feature type="domain" description="HTH tetR-type" evidence="3">
    <location>
        <begin position="16"/>
        <end position="76"/>
    </location>
</feature>
<dbReference type="PANTHER" id="PTHR30055:SF226">
    <property type="entry name" value="HTH-TYPE TRANSCRIPTIONAL REGULATOR PKSA"/>
    <property type="match status" value="1"/>
</dbReference>
<dbReference type="EMBL" id="CP123872">
    <property type="protein sequence ID" value="WND03622.1"/>
    <property type="molecule type" value="Genomic_DNA"/>
</dbReference>
<dbReference type="SUPFAM" id="SSF46689">
    <property type="entry name" value="Homeodomain-like"/>
    <property type="match status" value="1"/>
</dbReference>
<protein>
    <submittedName>
        <fullName evidence="4">TetR/AcrR family transcriptional regulator</fullName>
    </submittedName>
</protein>
<dbReference type="Gene3D" id="1.10.357.10">
    <property type="entry name" value="Tetracycline Repressor, domain 2"/>
    <property type="match status" value="1"/>
</dbReference>
<dbReference type="InterPro" id="IPR050109">
    <property type="entry name" value="HTH-type_TetR-like_transc_reg"/>
</dbReference>
<dbReference type="GO" id="GO:0003700">
    <property type="term" value="F:DNA-binding transcription factor activity"/>
    <property type="evidence" value="ECO:0007669"/>
    <property type="project" value="TreeGrafter"/>
</dbReference>
<dbReference type="GO" id="GO:0000976">
    <property type="term" value="F:transcription cis-regulatory region binding"/>
    <property type="evidence" value="ECO:0007669"/>
    <property type="project" value="TreeGrafter"/>
</dbReference>
<dbReference type="Pfam" id="PF00440">
    <property type="entry name" value="TetR_N"/>
    <property type="match status" value="1"/>
</dbReference>
<reference evidence="4" key="1">
    <citation type="submission" date="2023-04" db="EMBL/GenBank/DDBJ databases">
        <title>Complete genome sequence of Temperatibacter marinus.</title>
        <authorList>
            <person name="Rong J.-C."/>
            <person name="Yi M.-L."/>
            <person name="Zhao Q."/>
        </authorList>
    </citation>
    <scope>NUCLEOTIDE SEQUENCE</scope>
    <source>
        <strain evidence="4">NBRC 110045</strain>
    </source>
</reference>
<evidence type="ECO:0000259" key="3">
    <source>
        <dbReference type="PROSITE" id="PS50977"/>
    </source>
</evidence>
<dbReference type="AlphaFoldDB" id="A0AA52HAH2"/>
<dbReference type="PRINTS" id="PR00455">
    <property type="entry name" value="HTHTETR"/>
</dbReference>
<name>A0AA52HAH2_9PROT</name>
<proteinExistence type="predicted"/>
<evidence type="ECO:0000313" key="5">
    <source>
        <dbReference type="Proteomes" id="UP001268683"/>
    </source>
</evidence>
<sequence>MNKELLKKIPKQVRSKERLKGILKAAEDLALSGGFEAATTSEIAQRAGIPVGSFYQFFDDRDTMFEYLYIEAYNSIEQAQIKKAEELLGQTAWDEFIKKMLQNFWRVARDHKSFRVLTRWHNATRPLLDATANLEGPMGQMFEKFIILLGFEFPENKRSVILNVMIANLSLCIDLAIEEKDETQASLFMEEAIEMVLRYIGPYAPQ</sequence>
<dbReference type="Proteomes" id="UP001268683">
    <property type="component" value="Chromosome"/>
</dbReference>
<evidence type="ECO:0000313" key="4">
    <source>
        <dbReference type="EMBL" id="WND03622.1"/>
    </source>
</evidence>
<evidence type="ECO:0000256" key="1">
    <source>
        <dbReference type="ARBA" id="ARBA00023125"/>
    </source>
</evidence>
<keyword evidence="5" id="KW-1185">Reference proteome</keyword>
<feature type="DNA-binding region" description="H-T-H motif" evidence="2">
    <location>
        <begin position="39"/>
        <end position="58"/>
    </location>
</feature>
<dbReference type="RefSeq" id="WP_310799475.1">
    <property type="nucleotide sequence ID" value="NZ_CP123872.1"/>
</dbReference>
<dbReference type="KEGG" id="tmk:QGN29_04445"/>
<gene>
    <name evidence="4" type="ORF">QGN29_04445</name>
</gene>
<organism evidence="4 5">
    <name type="scientific">Temperatibacter marinus</name>
    <dbReference type="NCBI Taxonomy" id="1456591"/>
    <lineage>
        <taxon>Bacteria</taxon>
        <taxon>Pseudomonadati</taxon>
        <taxon>Pseudomonadota</taxon>
        <taxon>Alphaproteobacteria</taxon>
        <taxon>Kordiimonadales</taxon>
        <taxon>Temperatibacteraceae</taxon>
        <taxon>Temperatibacter</taxon>
    </lineage>
</organism>
<dbReference type="InterPro" id="IPR041674">
    <property type="entry name" value="TetR_C_22"/>
</dbReference>
<dbReference type="PANTHER" id="PTHR30055">
    <property type="entry name" value="HTH-TYPE TRANSCRIPTIONAL REGULATOR RUTR"/>
    <property type="match status" value="1"/>
</dbReference>
<accession>A0AA52HAH2</accession>
<dbReference type="InterPro" id="IPR001647">
    <property type="entry name" value="HTH_TetR"/>
</dbReference>
<evidence type="ECO:0000256" key="2">
    <source>
        <dbReference type="PROSITE-ProRule" id="PRU00335"/>
    </source>
</evidence>
<keyword evidence="1 2" id="KW-0238">DNA-binding</keyword>